<dbReference type="Pfam" id="PF13401">
    <property type="entry name" value="AAA_22"/>
    <property type="match status" value="1"/>
</dbReference>
<dbReference type="PANTHER" id="PTHR47691">
    <property type="entry name" value="REGULATOR-RELATED"/>
    <property type="match status" value="1"/>
</dbReference>
<evidence type="ECO:0000313" key="2">
    <source>
        <dbReference type="EMBL" id="TDC85574.1"/>
    </source>
</evidence>
<dbReference type="SMART" id="SM00421">
    <property type="entry name" value="HTH_LUXR"/>
    <property type="match status" value="1"/>
</dbReference>
<name>A0A4R4U9U7_9ACTN</name>
<evidence type="ECO:0000259" key="1">
    <source>
        <dbReference type="PROSITE" id="PS50043"/>
    </source>
</evidence>
<dbReference type="Pfam" id="PF25872">
    <property type="entry name" value="HTH_77"/>
    <property type="match status" value="1"/>
</dbReference>
<gene>
    <name evidence="2" type="ORF">E1292_48750</name>
</gene>
<dbReference type="Gene3D" id="1.10.10.10">
    <property type="entry name" value="Winged helix-like DNA-binding domain superfamily/Winged helix DNA-binding domain"/>
    <property type="match status" value="1"/>
</dbReference>
<dbReference type="InterPro" id="IPR016032">
    <property type="entry name" value="Sig_transdc_resp-reg_C-effctor"/>
</dbReference>
<dbReference type="PRINTS" id="PR00038">
    <property type="entry name" value="HTHLUXR"/>
</dbReference>
<organism evidence="2 3">
    <name type="scientific">Nonomuraea deserti</name>
    <dbReference type="NCBI Taxonomy" id="1848322"/>
    <lineage>
        <taxon>Bacteria</taxon>
        <taxon>Bacillati</taxon>
        <taxon>Actinomycetota</taxon>
        <taxon>Actinomycetes</taxon>
        <taxon>Streptosporangiales</taxon>
        <taxon>Streptosporangiaceae</taxon>
        <taxon>Nonomuraea</taxon>
    </lineage>
</organism>
<dbReference type="GO" id="GO:0006355">
    <property type="term" value="P:regulation of DNA-templated transcription"/>
    <property type="evidence" value="ECO:0007669"/>
    <property type="project" value="InterPro"/>
</dbReference>
<keyword evidence="3" id="KW-1185">Reference proteome</keyword>
<proteinExistence type="predicted"/>
<dbReference type="InterPro" id="IPR058852">
    <property type="entry name" value="HTH_77"/>
</dbReference>
<dbReference type="EMBL" id="SMKO01000314">
    <property type="protein sequence ID" value="TDC85574.1"/>
    <property type="molecule type" value="Genomic_DNA"/>
</dbReference>
<dbReference type="PANTHER" id="PTHR47691:SF3">
    <property type="entry name" value="HTH-TYPE TRANSCRIPTIONAL REGULATOR RV0890C-RELATED"/>
    <property type="match status" value="1"/>
</dbReference>
<feature type="domain" description="HTH luxR-type" evidence="1">
    <location>
        <begin position="714"/>
        <end position="779"/>
    </location>
</feature>
<dbReference type="InterPro" id="IPR027417">
    <property type="entry name" value="P-loop_NTPase"/>
</dbReference>
<dbReference type="InterPro" id="IPR000792">
    <property type="entry name" value="Tscrpt_reg_LuxR_C"/>
</dbReference>
<protein>
    <submittedName>
        <fullName evidence="2">LuxR family transcriptional regulator</fullName>
    </submittedName>
</protein>
<dbReference type="SUPFAM" id="SSF52540">
    <property type="entry name" value="P-loop containing nucleoside triphosphate hydrolases"/>
    <property type="match status" value="1"/>
</dbReference>
<dbReference type="SUPFAM" id="SSF48452">
    <property type="entry name" value="TPR-like"/>
    <property type="match status" value="1"/>
</dbReference>
<dbReference type="Gene3D" id="1.25.40.10">
    <property type="entry name" value="Tetratricopeptide repeat domain"/>
    <property type="match status" value="1"/>
</dbReference>
<accession>A0A4R4U9U7</accession>
<sequence length="780" mass="85981">MVTVVTTTISKGRPVSRLPVEVTSFVGRRREVAEVRRVLGAARVVTLTGVGGVGKSRLALRVAAEARPAFRDGVFLVELAGLESPQLLPRALVSALEIRDQSARPPMDTLIERLLDQQILVVLDNCEHLLDECALVAQTMVRSIAGLRILATSRQALGIAGEQVLTVPTLSLPEPDPSGPRAGSVSTHPDAVRLFADRAMAVLPGFTVTESNREVIERICRHLDGIPLGIELAAVRLRSLSIEQLMARLDNRFQLLTAGKRTAMPRQQTLRALIDWSHSLCTEKEQLLWARASVFAGGLDLEAAEAVCSGDGIDRDEVIDLVAGLIDKSVLVRDDRSPAVPTVRYRLLETIRQYGRERLAAMGQEAALRRRHRDYFRGLAAGYRANVFGPSLVTWSARLRAHHANLRRALEYCFADPQEAPTGLAMAADLFHQWAAGAYLGEGCEWLDRGLAAAPEPDEVYARALWSRAWLAIIQADVDSAETMLREAGAIGARLGDESVQAYAALCSGMIRMYRGDPEPAVTCYERAGALHRAVGDHMGLALSLVWTCLARSLRGDSARALSAGERCIALCDTHGERWVRSYAHMALGVESCRHGDTRRAAAYAKESLRFQRTIDDLLGVRFNMEVLVWIAASEGRHERAAVLLGALRTVRRMIDVMPLEYVYVLRHYDDSEARIREALDEAKFEEAVRRGSRLSYDEALAYALEEHASRAGRTASAQPLTRREMEIARLVARGMSNKEIAATLVIAQRTAEGHVEHILTKLGFTSRTQIAVWVTDQER</sequence>
<dbReference type="GO" id="GO:0016887">
    <property type="term" value="F:ATP hydrolysis activity"/>
    <property type="evidence" value="ECO:0007669"/>
    <property type="project" value="InterPro"/>
</dbReference>
<dbReference type="AlphaFoldDB" id="A0A4R4U9U7"/>
<dbReference type="CDD" id="cd06170">
    <property type="entry name" value="LuxR_C_like"/>
    <property type="match status" value="1"/>
</dbReference>
<dbReference type="GO" id="GO:0003677">
    <property type="term" value="F:DNA binding"/>
    <property type="evidence" value="ECO:0007669"/>
    <property type="project" value="InterPro"/>
</dbReference>
<dbReference type="InterPro" id="IPR011990">
    <property type="entry name" value="TPR-like_helical_dom_sf"/>
</dbReference>
<dbReference type="InterPro" id="IPR049945">
    <property type="entry name" value="AAA_22"/>
</dbReference>
<dbReference type="PROSITE" id="PS50043">
    <property type="entry name" value="HTH_LUXR_2"/>
    <property type="match status" value="1"/>
</dbReference>
<evidence type="ECO:0000313" key="3">
    <source>
        <dbReference type="Proteomes" id="UP000295258"/>
    </source>
</evidence>
<dbReference type="InterPro" id="IPR036388">
    <property type="entry name" value="WH-like_DNA-bd_sf"/>
</dbReference>
<dbReference type="PRINTS" id="PR00364">
    <property type="entry name" value="DISEASERSIST"/>
</dbReference>
<reference evidence="2 3" key="1">
    <citation type="submission" date="2019-03" db="EMBL/GenBank/DDBJ databases">
        <title>Draft genome sequences of novel Actinobacteria.</title>
        <authorList>
            <person name="Sahin N."/>
            <person name="Ay H."/>
            <person name="Saygin H."/>
        </authorList>
    </citation>
    <scope>NUCLEOTIDE SEQUENCE [LARGE SCALE GENOMIC DNA]</scope>
    <source>
        <strain evidence="2 3">KC310</strain>
    </source>
</reference>
<comment type="caution">
    <text evidence="2">The sequence shown here is derived from an EMBL/GenBank/DDBJ whole genome shotgun (WGS) entry which is preliminary data.</text>
</comment>
<dbReference type="Gene3D" id="3.40.50.300">
    <property type="entry name" value="P-loop containing nucleotide triphosphate hydrolases"/>
    <property type="match status" value="1"/>
</dbReference>
<dbReference type="Proteomes" id="UP000295258">
    <property type="component" value="Unassembled WGS sequence"/>
</dbReference>
<dbReference type="SUPFAM" id="SSF46894">
    <property type="entry name" value="C-terminal effector domain of the bipartite response regulators"/>
    <property type="match status" value="1"/>
</dbReference>
<dbReference type="Pfam" id="PF00196">
    <property type="entry name" value="GerE"/>
    <property type="match status" value="1"/>
</dbReference>